<accession>A0A9P9L2H5</accession>
<proteinExistence type="predicted"/>
<organism evidence="2 3">
    <name type="scientific">Fusarium solani</name>
    <name type="common">Filamentous fungus</name>
    <dbReference type="NCBI Taxonomy" id="169388"/>
    <lineage>
        <taxon>Eukaryota</taxon>
        <taxon>Fungi</taxon>
        <taxon>Dikarya</taxon>
        <taxon>Ascomycota</taxon>
        <taxon>Pezizomycotina</taxon>
        <taxon>Sordariomycetes</taxon>
        <taxon>Hypocreomycetidae</taxon>
        <taxon>Hypocreales</taxon>
        <taxon>Nectriaceae</taxon>
        <taxon>Fusarium</taxon>
        <taxon>Fusarium solani species complex</taxon>
    </lineage>
</organism>
<feature type="region of interest" description="Disordered" evidence="1">
    <location>
        <begin position="31"/>
        <end position="54"/>
    </location>
</feature>
<name>A0A9P9L2H5_FUSSL</name>
<feature type="compositionally biased region" description="Basic and acidic residues" evidence="1">
    <location>
        <begin position="157"/>
        <end position="169"/>
    </location>
</feature>
<gene>
    <name evidence="2" type="ORF">B0J15DRAFT_187429</name>
</gene>
<dbReference type="AlphaFoldDB" id="A0A9P9L2H5"/>
<evidence type="ECO:0000313" key="3">
    <source>
        <dbReference type="Proteomes" id="UP000736672"/>
    </source>
</evidence>
<sequence length="202" mass="22963">MGSPDPSGTRAAAHRHDGVDRVQAATFPSRSEMLPQVSKSLSLTTHRQERGEQTTQRRHHVWWRLHATSQLHRWRVQQVDDTWGSRFVRPLSLNGKLEISTSRLERPWNKSMFAALCILTTPRDLPERRAPNQTGVSFNSTRLTRSLVSHHRSAHAPLHDLSQRKRDLPQSHPSNQTKQRVEDGAGTDIRLQTPMARVAGTS</sequence>
<protein>
    <submittedName>
        <fullName evidence="2">Uncharacterized protein</fullName>
    </submittedName>
</protein>
<comment type="caution">
    <text evidence="2">The sequence shown here is derived from an EMBL/GenBank/DDBJ whole genome shotgun (WGS) entry which is preliminary data.</text>
</comment>
<keyword evidence="3" id="KW-1185">Reference proteome</keyword>
<dbReference type="EMBL" id="JAGTJS010000003">
    <property type="protein sequence ID" value="KAH7272786.1"/>
    <property type="molecule type" value="Genomic_DNA"/>
</dbReference>
<dbReference type="Proteomes" id="UP000736672">
    <property type="component" value="Unassembled WGS sequence"/>
</dbReference>
<evidence type="ECO:0000313" key="2">
    <source>
        <dbReference type="EMBL" id="KAH7272786.1"/>
    </source>
</evidence>
<reference evidence="2" key="1">
    <citation type="journal article" date="2021" name="Nat. Commun.">
        <title>Genetic determinants of endophytism in the Arabidopsis root mycobiome.</title>
        <authorList>
            <person name="Mesny F."/>
            <person name="Miyauchi S."/>
            <person name="Thiergart T."/>
            <person name="Pickel B."/>
            <person name="Atanasova L."/>
            <person name="Karlsson M."/>
            <person name="Huettel B."/>
            <person name="Barry K.W."/>
            <person name="Haridas S."/>
            <person name="Chen C."/>
            <person name="Bauer D."/>
            <person name="Andreopoulos W."/>
            <person name="Pangilinan J."/>
            <person name="LaButti K."/>
            <person name="Riley R."/>
            <person name="Lipzen A."/>
            <person name="Clum A."/>
            <person name="Drula E."/>
            <person name="Henrissat B."/>
            <person name="Kohler A."/>
            <person name="Grigoriev I.V."/>
            <person name="Martin F.M."/>
            <person name="Hacquard S."/>
        </authorList>
    </citation>
    <scope>NUCLEOTIDE SEQUENCE</scope>
    <source>
        <strain evidence="2">FSSC 5 MPI-SDFR-AT-0091</strain>
    </source>
</reference>
<evidence type="ECO:0000256" key="1">
    <source>
        <dbReference type="SAM" id="MobiDB-lite"/>
    </source>
</evidence>
<feature type="region of interest" description="Disordered" evidence="1">
    <location>
        <begin position="146"/>
        <end position="202"/>
    </location>
</feature>